<reference evidence="1" key="1">
    <citation type="submission" date="2019-08" db="EMBL/GenBank/DDBJ databases">
        <title>The genome of the North American firefly Photinus pyralis.</title>
        <authorList>
            <consortium name="Photinus pyralis genome working group"/>
            <person name="Fallon T.R."/>
            <person name="Sander Lower S.E."/>
            <person name="Weng J.-K."/>
        </authorList>
    </citation>
    <scope>NUCLEOTIDE SEQUENCE</scope>
    <source>
        <strain evidence="1">TRF0915ILg1</strain>
        <tissue evidence="1">Whole body</tissue>
    </source>
</reference>
<proteinExistence type="predicted"/>
<organism evidence="1 2">
    <name type="scientific">Ignelater luminosus</name>
    <name type="common">Cucubano</name>
    <name type="synonym">Pyrophorus luminosus</name>
    <dbReference type="NCBI Taxonomy" id="2038154"/>
    <lineage>
        <taxon>Eukaryota</taxon>
        <taxon>Metazoa</taxon>
        <taxon>Ecdysozoa</taxon>
        <taxon>Arthropoda</taxon>
        <taxon>Hexapoda</taxon>
        <taxon>Insecta</taxon>
        <taxon>Pterygota</taxon>
        <taxon>Neoptera</taxon>
        <taxon>Endopterygota</taxon>
        <taxon>Coleoptera</taxon>
        <taxon>Polyphaga</taxon>
        <taxon>Elateriformia</taxon>
        <taxon>Elateroidea</taxon>
        <taxon>Elateridae</taxon>
        <taxon>Agrypninae</taxon>
        <taxon>Pyrophorini</taxon>
        <taxon>Ignelater</taxon>
    </lineage>
</organism>
<dbReference type="AlphaFoldDB" id="A0A8K0CN80"/>
<evidence type="ECO:0000313" key="2">
    <source>
        <dbReference type="Proteomes" id="UP000801492"/>
    </source>
</evidence>
<keyword evidence="2" id="KW-1185">Reference proteome</keyword>
<protein>
    <submittedName>
        <fullName evidence="1">Uncharacterized protein</fullName>
    </submittedName>
</protein>
<gene>
    <name evidence="1" type="ORF">ILUMI_17477</name>
</gene>
<feature type="non-terminal residue" evidence="1">
    <location>
        <position position="1"/>
    </location>
</feature>
<feature type="non-terminal residue" evidence="1">
    <location>
        <position position="51"/>
    </location>
</feature>
<evidence type="ECO:0000313" key="1">
    <source>
        <dbReference type="EMBL" id="KAF2888696.1"/>
    </source>
</evidence>
<dbReference type="EMBL" id="VTPC01074729">
    <property type="protein sequence ID" value="KAF2888696.1"/>
    <property type="molecule type" value="Genomic_DNA"/>
</dbReference>
<dbReference type="Proteomes" id="UP000801492">
    <property type="component" value="Unassembled WGS sequence"/>
</dbReference>
<accession>A0A8K0CN80</accession>
<dbReference type="OrthoDB" id="7925769at2759"/>
<sequence>VIFQAYRFASNEYRLFPLRFQMLVCDIFDNNMAGIGNITKCCNFRGCPNQA</sequence>
<name>A0A8K0CN80_IGNLU</name>
<comment type="caution">
    <text evidence="1">The sequence shown here is derived from an EMBL/GenBank/DDBJ whole genome shotgun (WGS) entry which is preliminary data.</text>
</comment>